<dbReference type="AlphaFoldDB" id="A0A914CTM1"/>
<keyword evidence="1" id="KW-1185">Reference proteome</keyword>
<organism evidence="1 2">
    <name type="scientific">Acrobeloides nanus</name>
    <dbReference type="NCBI Taxonomy" id="290746"/>
    <lineage>
        <taxon>Eukaryota</taxon>
        <taxon>Metazoa</taxon>
        <taxon>Ecdysozoa</taxon>
        <taxon>Nematoda</taxon>
        <taxon>Chromadorea</taxon>
        <taxon>Rhabditida</taxon>
        <taxon>Tylenchina</taxon>
        <taxon>Cephalobomorpha</taxon>
        <taxon>Cephaloboidea</taxon>
        <taxon>Cephalobidae</taxon>
        <taxon>Acrobeloides</taxon>
    </lineage>
</organism>
<dbReference type="WBParaSite" id="ACRNAN_scaffold13616.g10022.t1">
    <property type="protein sequence ID" value="ACRNAN_scaffold13616.g10022.t1"/>
    <property type="gene ID" value="ACRNAN_scaffold13616.g10022"/>
</dbReference>
<dbReference type="Proteomes" id="UP000887540">
    <property type="component" value="Unplaced"/>
</dbReference>
<evidence type="ECO:0000313" key="2">
    <source>
        <dbReference type="WBParaSite" id="ACRNAN_scaffold13616.g10022.t1"/>
    </source>
</evidence>
<protein>
    <submittedName>
        <fullName evidence="2">Uncharacterized protein</fullName>
    </submittedName>
</protein>
<reference evidence="2" key="1">
    <citation type="submission" date="2022-11" db="UniProtKB">
        <authorList>
            <consortium name="WormBaseParasite"/>
        </authorList>
    </citation>
    <scope>IDENTIFICATION</scope>
</reference>
<evidence type="ECO:0000313" key="1">
    <source>
        <dbReference type="Proteomes" id="UP000887540"/>
    </source>
</evidence>
<sequence>MTAVQLQPVRSVPPDYHHFKKIGSEEVHTIEAYERTVSGTPYNDPQRQFSTNTYTERRTYGRDENGELVVKIEKDISKGHARSDA</sequence>
<name>A0A914CTM1_9BILA</name>
<proteinExistence type="predicted"/>
<accession>A0A914CTM1</accession>